<protein>
    <submittedName>
        <fullName evidence="1">Uncharacterized protein</fullName>
    </submittedName>
</protein>
<proteinExistence type="predicted"/>
<evidence type="ECO:0000313" key="1">
    <source>
        <dbReference type="EMBL" id="MPM13734.1"/>
    </source>
</evidence>
<dbReference type="AlphaFoldDB" id="A0A644XI01"/>
<reference evidence="1" key="1">
    <citation type="submission" date="2019-08" db="EMBL/GenBank/DDBJ databases">
        <authorList>
            <person name="Kucharzyk K."/>
            <person name="Murdoch R.W."/>
            <person name="Higgins S."/>
            <person name="Loffler F."/>
        </authorList>
    </citation>
    <scope>NUCLEOTIDE SEQUENCE</scope>
</reference>
<comment type="caution">
    <text evidence="1">The sequence shown here is derived from an EMBL/GenBank/DDBJ whole genome shotgun (WGS) entry which is preliminary data.</text>
</comment>
<sequence length="162" mass="17671">MTYIKGYFVVCIDGISNGVAGPVFCFLNDISALIDKTGDPCVGSACNRSPCFYSSESGICKMLPVPAGVFPPAVVGDNENDLCSVAYKFRNEFSIHTFITDYSAHRDFPFAVNCSVIAFSKSANSSTKINGQFFNGSDEMNKWHLLNTGHQLAFVISDRHSQ</sequence>
<name>A0A644XI01_9ZZZZ</name>
<dbReference type="EMBL" id="VSSQ01002164">
    <property type="protein sequence ID" value="MPM13734.1"/>
    <property type="molecule type" value="Genomic_DNA"/>
</dbReference>
<organism evidence="1">
    <name type="scientific">bioreactor metagenome</name>
    <dbReference type="NCBI Taxonomy" id="1076179"/>
    <lineage>
        <taxon>unclassified sequences</taxon>
        <taxon>metagenomes</taxon>
        <taxon>ecological metagenomes</taxon>
    </lineage>
</organism>
<accession>A0A644XI01</accession>
<gene>
    <name evidence="1" type="ORF">SDC9_60093</name>
</gene>